<evidence type="ECO:0000313" key="2">
    <source>
        <dbReference type="Proteomes" id="UP000242877"/>
    </source>
</evidence>
<sequence length="147" mass="16727">MSRHNIELPNVVVTDYEKALLHTSKMQVQNFGVQSTSRTESAHASLKAHLSNTKATWDVLLRAIKATFDQQRTTYRNRLNAKRGKDLVTCRDEPVFRELKRKVSHHALKLLLERWQLALHALKHSGHDIVCDGTGYHAGIGCMIKDC</sequence>
<accession>A0A162IRI8</accession>
<protein>
    <recommendedName>
        <fullName evidence="3">Protein FAR1-RELATED SEQUENCE</fullName>
    </recommendedName>
</protein>
<dbReference type="VEuPathDB" id="FungiDB:AAP_00846"/>
<evidence type="ECO:0000313" key="1">
    <source>
        <dbReference type="EMBL" id="KZZ97203.1"/>
    </source>
</evidence>
<name>A0A162IRI8_9EURO</name>
<evidence type="ECO:0008006" key="3">
    <source>
        <dbReference type="Google" id="ProtNLM"/>
    </source>
</evidence>
<organism evidence="1 2">
    <name type="scientific">Ascosphaera apis ARSEF 7405</name>
    <dbReference type="NCBI Taxonomy" id="392613"/>
    <lineage>
        <taxon>Eukaryota</taxon>
        <taxon>Fungi</taxon>
        <taxon>Dikarya</taxon>
        <taxon>Ascomycota</taxon>
        <taxon>Pezizomycotina</taxon>
        <taxon>Eurotiomycetes</taxon>
        <taxon>Eurotiomycetidae</taxon>
        <taxon>Onygenales</taxon>
        <taxon>Ascosphaeraceae</taxon>
        <taxon>Ascosphaera</taxon>
    </lineage>
</organism>
<dbReference type="EMBL" id="AZGZ01000002">
    <property type="protein sequence ID" value="KZZ97203.1"/>
    <property type="molecule type" value="Genomic_DNA"/>
</dbReference>
<comment type="caution">
    <text evidence="1">The sequence shown here is derived from an EMBL/GenBank/DDBJ whole genome shotgun (WGS) entry which is preliminary data.</text>
</comment>
<reference evidence="1 2" key="1">
    <citation type="journal article" date="2016" name="Genome Biol. Evol.">
        <title>Divergent and convergent evolution of fungal pathogenicity.</title>
        <authorList>
            <person name="Shang Y."/>
            <person name="Xiao G."/>
            <person name="Zheng P."/>
            <person name="Cen K."/>
            <person name="Zhan S."/>
            <person name="Wang C."/>
        </authorList>
    </citation>
    <scope>NUCLEOTIDE SEQUENCE [LARGE SCALE GENOMIC DNA]</scope>
    <source>
        <strain evidence="1 2">ARSEF 7405</strain>
    </source>
</reference>
<gene>
    <name evidence="1" type="ORF">AAP_00846</name>
</gene>
<dbReference type="AlphaFoldDB" id="A0A162IRI8"/>
<dbReference type="OrthoDB" id="10602907at2759"/>
<dbReference type="Proteomes" id="UP000242877">
    <property type="component" value="Unassembled WGS sequence"/>
</dbReference>
<keyword evidence="2" id="KW-1185">Reference proteome</keyword>
<proteinExistence type="predicted"/>